<feature type="compositionally biased region" description="Low complexity" evidence="1">
    <location>
        <begin position="1503"/>
        <end position="1521"/>
    </location>
</feature>
<feature type="compositionally biased region" description="Pro residues" evidence="1">
    <location>
        <begin position="1425"/>
        <end position="1435"/>
    </location>
</feature>
<evidence type="ECO:0000259" key="2">
    <source>
        <dbReference type="Pfam" id="PF25794"/>
    </source>
</evidence>
<dbReference type="SUPFAM" id="SSF55874">
    <property type="entry name" value="ATPase domain of HSP90 chaperone/DNA topoisomerase II/histidine kinase"/>
    <property type="match status" value="1"/>
</dbReference>
<reference evidence="3" key="1">
    <citation type="submission" date="2023-03" db="EMBL/GenBank/DDBJ databases">
        <title>Massive genome expansion in bonnet fungi (Mycena s.s.) driven by repeated elements and novel gene families across ecological guilds.</title>
        <authorList>
            <consortium name="Lawrence Berkeley National Laboratory"/>
            <person name="Harder C.B."/>
            <person name="Miyauchi S."/>
            <person name="Viragh M."/>
            <person name="Kuo A."/>
            <person name="Thoen E."/>
            <person name="Andreopoulos B."/>
            <person name="Lu D."/>
            <person name="Skrede I."/>
            <person name="Drula E."/>
            <person name="Henrissat B."/>
            <person name="Morin E."/>
            <person name="Kohler A."/>
            <person name="Barry K."/>
            <person name="LaButti K."/>
            <person name="Morin E."/>
            <person name="Salamov A."/>
            <person name="Lipzen A."/>
            <person name="Mereny Z."/>
            <person name="Hegedus B."/>
            <person name="Baldrian P."/>
            <person name="Stursova M."/>
            <person name="Weitz H."/>
            <person name="Taylor A."/>
            <person name="Grigoriev I.V."/>
            <person name="Nagy L.G."/>
            <person name="Martin F."/>
            <person name="Kauserud H."/>
        </authorList>
    </citation>
    <scope>NUCLEOTIDE SEQUENCE</scope>
    <source>
        <strain evidence="3">CBHHK188m</strain>
    </source>
</reference>
<feature type="domain" description="Sacsin/Nov" evidence="2">
    <location>
        <begin position="24"/>
        <end position="152"/>
    </location>
</feature>
<evidence type="ECO:0000256" key="1">
    <source>
        <dbReference type="SAM" id="MobiDB-lite"/>
    </source>
</evidence>
<name>A0AAD7HUQ3_9AGAR</name>
<feature type="region of interest" description="Disordered" evidence="1">
    <location>
        <begin position="1480"/>
        <end position="1524"/>
    </location>
</feature>
<dbReference type="InterPro" id="IPR058210">
    <property type="entry name" value="SACS/Nov_dom"/>
</dbReference>
<proteinExistence type="predicted"/>
<accession>A0AAD7HUQ3</accession>
<dbReference type="Proteomes" id="UP001215280">
    <property type="component" value="Unassembled WGS sequence"/>
</dbReference>
<feature type="region of interest" description="Disordered" evidence="1">
    <location>
        <begin position="1421"/>
        <end position="1468"/>
    </location>
</feature>
<protein>
    <recommendedName>
        <fullName evidence="2">Sacsin/Nov domain-containing protein</fullName>
    </recommendedName>
</protein>
<dbReference type="EMBL" id="JARJLG010000210">
    <property type="protein sequence ID" value="KAJ7727670.1"/>
    <property type="molecule type" value="Genomic_DNA"/>
</dbReference>
<feature type="compositionally biased region" description="Low complexity" evidence="1">
    <location>
        <begin position="1436"/>
        <end position="1446"/>
    </location>
</feature>
<dbReference type="Gene3D" id="3.30.565.10">
    <property type="entry name" value="Histidine kinase-like ATPase, C-terminal domain"/>
    <property type="match status" value="1"/>
</dbReference>
<dbReference type="PANTHER" id="PTHR47839">
    <property type="entry name" value="DOMAIN PROTEIN, PUTATIVE (AFU_ORTHOLOGUE AFUA_6G04830)-RELATED"/>
    <property type="match status" value="1"/>
</dbReference>
<dbReference type="InterPro" id="IPR036890">
    <property type="entry name" value="HATPase_C_sf"/>
</dbReference>
<comment type="caution">
    <text evidence="3">The sequence shown here is derived from an EMBL/GenBank/DDBJ whole genome shotgun (WGS) entry which is preliminary data.</text>
</comment>
<feature type="region of interest" description="Disordered" evidence="1">
    <location>
        <begin position="62"/>
        <end position="85"/>
    </location>
</feature>
<dbReference type="Pfam" id="PF25794">
    <property type="entry name" value="SACS"/>
    <property type="match status" value="1"/>
</dbReference>
<keyword evidence="4" id="KW-1185">Reference proteome</keyword>
<evidence type="ECO:0000313" key="4">
    <source>
        <dbReference type="Proteomes" id="UP001215280"/>
    </source>
</evidence>
<dbReference type="PANTHER" id="PTHR47839:SF1">
    <property type="entry name" value="DOMAIN PROTEIN, PUTATIVE (AFU_ORTHOLOGUE AFUA_6G04830)-RELATED"/>
    <property type="match status" value="1"/>
</dbReference>
<dbReference type="NCBIfam" id="NF047352">
    <property type="entry name" value="P_loop_sacsin"/>
    <property type="match status" value="1"/>
</dbReference>
<dbReference type="Pfam" id="PF12449">
    <property type="entry name" value="DUF3684"/>
    <property type="match status" value="1"/>
</dbReference>
<gene>
    <name evidence="3" type="ORF">DFH07DRAFT_930749</name>
</gene>
<sequence>MAQTRDALWANGYDESVEVNQRALIDKVLARYSGEFTVFRELLQNSDDAQSKRVEIRFQTQATLNGDGDSEGAPSEASDAPANTQTLPDLKTALCHQWTFKNDGMAFRKEDWDRLKKIAEGNPDEEKIGAFGVGFYSLFSVTDDPMVKSGDEWMGFYWKDNKDQLFARRGSLPPTTSEDSGRIWTSFEMPLRQPVPMPVAFDFTRFLASSITFMAYLSEVSVYFDNKRLVRVRKDSGVPKTLGIPKGLQNRSRLGMMQVTGVNSTSLRIQADTMRWVYSSGSEKPKPPAAKQVKPSAPGILGLSWFSGFGGNTPQRVATPLPPALEEAVDPLTVNETSVSLSIFSADVDVRLDGKVAAELHRSTKKNPPSKVKYQLIYTAKDEYDASKKEDEQQPFATGSIFQGLRADIEGTGSARVFIGHATGQTTGLGGHMAARFIPTVERESIDLMDRNVAMWNKELLWIGGFLARTAYERELADVSELWTGAIRPGAPLEKDFELRSWLQNRALHALKFFTFHQSTPSGDVSALMEAAFFSCASTHDFPLMSTAGVRQASTVRYPDPTFTFLRELPVIPDETIAGASLMVSALRTRGLIKPIVFQDVLGELRSHPLAEADMVACLNWWIRMYTATSADKQPQLLSIRSELLTAAVLIIGKPGSTEEQIIQLGGLKVFLNPRSLIPLDGPLPSNLLPITISKQLPTASIAHSFPWTELSTVDWLRHICSPKVMGPTCPVAFNLRLSAPWAERVLAVLTSSWPSLSNDSKGQVRVILQDIPCIPTSAGLKEPREAYFVKADLFHDLPVVTLPSGLHVRPALEKVLQALGVRKHVDLQVVFDRMIKTREWSLFELTKYLVDVKAELTQTEWSKLQMTAAFSKEGETDQKRKQYFAKQLYEPVDVFRQLGLPVIHWGKHKWRASSDQAKLLFELGLIRYPPLNQLISLCASPDAKVRPIALKYLLDNMTARYNDYNPADFYEISYIPALKDGKPAMGTPKDVFATMEWTILGFQVFVPQPQPDAALKLKVQQHPPTSRLVNLLETTPPKSEEEARKWFAVLASRISDFSNSELERLSQISMVPIRSKGPKAGSLRYLPPTQCFFGSTQHSGFHSKLFVFVDFGTAANGFLSACGTKHQPSIEEVSLMLISSPHRFYEMAESPSVFLEELRNIAINFRQISSATVNKMKKAPILLGMMRQGDLDDDKPDLQYDLQTPDRIVIADSGDLQNVFGQILLTAPQEDILEEFYALLGSRRLSSLVKEEYKTNSEIKDSKTAVEIRALVLERLPLFLHEHTHARTRVTYNWLNSPSNFIVTSFGKLIVNKTLDFGDIRKSQAQEASAVAKRIGAGPIHLWLAGNAQVDMYEVATSLNRLLFDSPKTNDALLFMTILSTDLKALKRRGYNVDRILRQQNALREEAKENVLRQAENHARLMSKPPPPPLPPSMPTATATSLPTSEKSGPGLVPPPPEPKTRPSSRIGSFQQLKRKLNIHPGDKVGPSAPGTPNSTRPGPTPSGSALSDSAPSGSAPSGSKAVTPLSHIASNIDMAIQACRPESGNLLRNREEMKQVQESLNEGYCDISGRVGDLNVVGELGSVKVYVSQEVPDPHTFMPTKFEPLTRFVPIMTVLAQVYNLPLSSLHIFYDLDGGLIAFNRNGSIFFNLRYYEAWHDVEVQAGRPQAAYISWYFTLAHEIAHNLVHPHNSEHEFYFSAICEKHFSRMTERLVVYT</sequence>
<dbReference type="InterPro" id="IPR022155">
    <property type="entry name" value="DUF3684"/>
</dbReference>
<organism evidence="3 4">
    <name type="scientific">Mycena maculata</name>
    <dbReference type="NCBI Taxonomy" id="230809"/>
    <lineage>
        <taxon>Eukaryota</taxon>
        <taxon>Fungi</taxon>
        <taxon>Dikarya</taxon>
        <taxon>Basidiomycota</taxon>
        <taxon>Agaricomycotina</taxon>
        <taxon>Agaricomycetes</taxon>
        <taxon>Agaricomycetidae</taxon>
        <taxon>Agaricales</taxon>
        <taxon>Marasmiineae</taxon>
        <taxon>Mycenaceae</taxon>
        <taxon>Mycena</taxon>
    </lineage>
</organism>
<evidence type="ECO:0000313" key="3">
    <source>
        <dbReference type="EMBL" id="KAJ7727670.1"/>
    </source>
</evidence>